<dbReference type="InterPro" id="IPR000031">
    <property type="entry name" value="PurE_dom"/>
</dbReference>
<dbReference type="NCBIfam" id="NF004676">
    <property type="entry name" value="PRK06019.1-2"/>
    <property type="match status" value="1"/>
</dbReference>
<dbReference type="HAMAP" id="MF_01929">
    <property type="entry name" value="PurE_classI"/>
    <property type="match status" value="1"/>
</dbReference>
<keyword evidence="11" id="KW-0456">Lyase</keyword>
<dbReference type="InterPro" id="IPR005875">
    <property type="entry name" value="PurK"/>
</dbReference>
<evidence type="ECO:0000256" key="8">
    <source>
        <dbReference type="ARBA" id="ARBA00022755"/>
    </source>
</evidence>
<evidence type="ECO:0000256" key="13">
    <source>
        <dbReference type="PROSITE-ProRule" id="PRU00409"/>
    </source>
</evidence>
<evidence type="ECO:0000313" key="17">
    <source>
        <dbReference type="Proteomes" id="UP000007797"/>
    </source>
</evidence>
<dbReference type="Gene3D" id="3.30.1490.20">
    <property type="entry name" value="ATP-grasp fold, A domain"/>
    <property type="match status" value="1"/>
</dbReference>
<keyword evidence="9" id="KW-0210">Decarboxylase</keyword>
<keyword evidence="10 13" id="KW-0067">ATP-binding</keyword>
<dbReference type="OrthoDB" id="15425at2759"/>
<keyword evidence="8" id="KW-0658">Purine biosynthesis</keyword>
<evidence type="ECO:0000256" key="4">
    <source>
        <dbReference type="ARBA" id="ARBA00006114"/>
    </source>
</evidence>
<organism evidence="16 17">
    <name type="scientific">Cavenderia fasciculata</name>
    <name type="common">Slime mold</name>
    <name type="synonym">Dictyostelium fasciculatum</name>
    <dbReference type="NCBI Taxonomy" id="261658"/>
    <lineage>
        <taxon>Eukaryota</taxon>
        <taxon>Amoebozoa</taxon>
        <taxon>Evosea</taxon>
        <taxon>Eumycetozoa</taxon>
        <taxon>Dictyostelia</taxon>
        <taxon>Acytosteliales</taxon>
        <taxon>Cavenderiaceae</taxon>
        <taxon>Cavenderia</taxon>
    </lineage>
</organism>
<dbReference type="STRING" id="1054147.F4Q311"/>
<evidence type="ECO:0000256" key="11">
    <source>
        <dbReference type="ARBA" id="ARBA00023239"/>
    </source>
</evidence>
<proteinExistence type="inferred from homology"/>
<evidence type="ECO:0000256" key="9">
    <source>
        <dbReference type="ARBA" id="ARBA00022793"/>
    </source>
</evidence>
<feature type="region of interest" description="Disordered" evidence="14">
    <location>
        <begin position="311"/>
        <end position="340"/>
    </location>
</feature>
<dbReference type="Gene3D" id="3.40.50.20">
    <property type="match status" value="1"/>
</dbReference>
<dbReference type="NCBIfam" id="TIGR01162">
    <property type="entry name" value="purE"/>
    <property type="match status" value="1"/>
</dbReference>
<evidence type="ECO:0000256" key="1">
    <source>
        <dbReference type="ARBA" id="ARBA00001244"/>
    </source>
</evidence>
<comment type="pathway">
    <text evidence="3">Purine metabolism; IMP biosynthesis via de novo pathway; 5-amino-1-(5-phospho-D-ribosyl)imidazole-4-carboxylate from 5-amino-1-(5-phospho-D-ribosyl)imidazole (carboxylase route): step 1/1.</text>
</comment>
<dbReference type="Pfam" id="PF00731">
    <property type="entry name" value="AIRC"/>
    <property type="match status" value="1"/>
</dbReference>
<keyword evidence="7 13" id="KW-0547">Nucleotide-binding</keyword>
<dbReference type="EMBL" id="GL883021">
    <property type="protein sequence ID" value="EGG17575.1"/>
    <property type="molecule type" value="Genomic_DNA"/>
</dbReference>
<sequence>MSNNNNNNNTASSSYKIFDVNDVTFLAKGKTKEIFKFNKDDQYVLVVSNSSITAGDGAKRDELPGKGAFSTTTACNVFRVLHLSNIGSHFIRQESPTSFIAKRCSMIPLEVIVRRLATGSYLKRNPQIVEGSRFNPCLIEFTFKDDENHDPLVTEQDILKMDLKIGGVAVTSKLLSNIRNVATLAFEALEKAWQSLDVVLVDFKVEFGITPQGELILADVVDNDSWRIWLHGDKNLMKDKQVYRNLGIKEGAPKVGTLTQEQTQMLIDNYTWVANQSNKLVDYTINSNFIAHTPSRHTTMINNILSPSPLYSPLPQPSSSSHHIQQKLQQQQSNFTPNSSDSIPLLPVQPLLPTVTTQQQTNISLINSNKPMVGIIMGSQSDWDVMKLASNTLTQLGIPHETKIVSAHRTPDRMFEYAKSARSRGLKVIIAGAGGAAHLPGMVAALTSLPVFGVPVQSKALSGVDSLLSICQMPAGIPVGTLAIGAAGATNAALLAASVLSPFYPAIESSLETFRKNQTDAVADSPSDNVTNAGHHHQTVTPKSSEPIANITSILNAHQVVNPSSSSSQSNITIQSPLPLPHVGSSHHLHPHSSSSPNAAVQSPVRSQSPNVITNTIEHNNKGPLSAFVLSSIRPSLVLPPGSTIGILGGGQLARMIVIAAAQLGYKTHVFCPESDSSASHVATETTKSNYNNYANLDIFASKVDVVTYEFENIMVEPVEYLAKKVGVFPDPKVLRICQDRVQEKRFIQSLDVPTAAFEPIDSLDTLKTAIQKVGYPAILKSNTMGYDGKGQVKITDQVDLESAWKKVTNETGAQRAILEQYIEFEGESSVIVARTIDSTELCFPLVTNKHRNHILRQTIAPAPLPPAVHAQAKEIATKIGKGIGLVGILAVELFVVKQADGNYKLLVNELAPRPHNSGHWTIEGCVTSQFEQLVRCICGLPLGSVDLMKRITEKEYLEQPAAQQHPIVMTNLLGAEVETWEKHLSIKGCHLHIYAKGDIKEGRKMGHINQTN</sequence>
<comment type="pathway">
    <text evidence="2">Purine metabolism; IMP biosynthesis via de novo pathway; 5-amino-1-(5-phospho-D-ribosyl)imidazole-4-carboxamide from 5-amino-1-(5-phospho-D-ribosyl)imidazole-4-carboxylate: step 1/2.</text>
</comment>
<dbReference type="GO" id="GO:0006189">
    <property type="term" value="P:'de novo' IMP biosynthetic process"/>
    <property type="evidence" value="ECO:0007669"/>
    <property type="project" value="UniProtKB-UniPathway"/>
</dbReference>
<keyword evidence="12" id="KW-0511">Multifunctional enzyme</keyword>
<dbReference type="SUPFAM" id="SSF56059">
    <property type="entry name" value="Glutathione synthetase ATP-binding domain-like"/>
    <property type="match status" value="1"/>
</dbReference>
<dbReference type="InterPro" id="IPR033747">
    <property type="entry name" value="PurE_ClassI"/>
</dbReference>
<evidence type="ECO:0000313" key="16">
    <source>
        <dbReference type="EMBL" id="EGG17575.1"/>
    </source>
</evidence>
<feature type="region of interest" description="Disordered" evidence="14">
    <location>
        <begin position="562"/>
        <end position="607"/>
    </location>
</feature>
<accession>F4Q311</accession>
<dbReference type="OMA" id="WTIEGCV"/>
<evidence type="ECO:0000259" key="15">
    <source>
        <dbReference type="PROSITE" id="PS50975"/>
    </source>
</evidence>
<evidence type="ECO:0000256" key="12">
    <source>
        <dbReference type="ARBA" id="ARBA00023268"/>
    </source>
</evidence>
<feature type="domain" description="ATP-grasp" evidence="15">
    <location>
        <begin position="745"/>
        <end position="939"/>
    </location>
</feature>
<comment type="similarity">
    <text evidence="4">In the C-terminal section; belongs to the AIR carboxylase family. Class I subfamily.</text>
</comment>
<dbReference type="PROSITE" id="PS01057">
    <property type="entry name" value="SAICAR_SYNTHETASE_1"/>
    <property type="match status" value="1"/>
</dbReference>
<dbReference type="HAMAP" id="MF_00137">
    <property type="entry name" value="SAICAR_synth"/>
    <property type="match status" value="1"/>
</dbReference>
<evidence type="ECO:0000256" key="3">
    <source>
        <dbReference type="ARBA" id="ARBA00004747"/>
    </source>
</evidence>
<evidence type="ECO:0000256" key="2">
    <source>
        <dbReference type="ARBA" id="ARBA00004672"/>
    </source>
</evidence>
<dbReference type="GO" id="GO:0046872">
    <property type="term" value="F:metal ion binding"/>
    <property type="evidence" value="ECO:0007669"/>
    <property type="project" value="InterPro"/>
</dbReference>
<keyword evidence="17" id="KW-1185">Reference proteome</keyword>
<feature type="region of interest" description="Disordered" evidence="14">
    <location>
        <begin position="520"/>
        <end position="545"/>
    </location>
</feature>
<comment type="similarity">
    <text evidence="5">In the N-terminal section; belongs to the SAICAR synthetase family.</text>
</comment>
<dbReference type="Gene3D" id="3.30.200.20">
    <property type="entry name" value="Phosphorylase Kinase, domain 1"/>
    <property type="match status" value="1"/>
</dbReference>
<dbReference type="InterPro" id="IPR011761">
    <property type="entry name" value="ATP-grasp"/>
</dbReference>
<dbReference type="FunFam" id="3.30.470.20:FF:000020">
    <property type="entry name" value="Probable multifunctional protein ADE2"/>
    <property type="match status" value="1"/>
</dbReference>
<dbReference type="UniPathway" id="UPA00074">
    <property type="reaction ID" value="UER00130"/>
</dbReference>
<dbReference type="Pfam" id="PF22660">
    <property type="entry name" value="RS_preATP-grasp-like"/>
    <property type="match status" value="1"/>
</dbReference>
<dbReference type="GO" id="GO:0004639">
    <property type="term" value="F:phosphoribosylaminoimidazolesuccinocarboxamide synthase activity"/>
    <property type="evidence" value="ECO:0007669"/>
    <property type="project" value="InterPro"/>
</dbReference>
<dbReference type="HAMAP" id="MF_01928">
    <property type="entry name" value="PurK"/>
    <property type="match status" value="1"/>
</dbReference>
<evidence type="ECO:0000256" key="6">
    <source>
        <dbReference type="ARBA" id="ARBA00022598"/>
    </source>
</evidence>
<name>F4Q311_CACFS</name>
<evidence type="ECO:0000256" key="10">
    <source>
        <dbReference type="ARBA" id="ARBA00022840"/>
    </source>
</evidence>
<dbReference type="RefSeq" id="XP_004356059.1">
    <property type="nucleotide sequence ID" value="XM_004356006.1"/>
</dbReference>
<evidence type="ECO:0000256" key="5">
    <source>
        <dbReference type="ARBA" id="ARBA00011020"/>
    </source>
</evidence>
<feature type="compositionally biased region" description="Low complexity" evidence="14">
    <location>
        <begin position="562"/>
        <end position="584"/>
    </location>
</feature>
<gene>
    <name evidence="16" type="primary">purC/E</name>
    <name evidence="16" type="ORF">DFA_08571</name>
</gene>
<dbReference type="InterPro" id="IPR011054">
    <property type="entry name" value="Rudment_hybrid_motif"/>
</dbReference>
<protein>
    <submittedName>
        <fullName evidence="16">Phosphoribosylaminoimidazole carboxylase</fullName>
    </submittedName>
</protein>
<dbReference type="Gene3D" id="3.30.470.20">
    <property type="entry name" value="ATP-grasp fold, B domain"/>
    <property type="match status" value="2"/>
</dbReference>
<dbReference type="Gene3D" id="3.40.50.1970">
    <property type="match status" value="1"/>
</dbReference>
<comment type="catalytic activity">
    <reaction evidence="1">
        <text>5-amino-1-(5-phospho-D-ribosyl)imidazole-4-carboxylate + H(+) = 5-amino-1-(5-phospho-beta-D-ribosyl)imidazole + CO2</text>
        <dbReference type="Rhea" id="RHEA:10792"/>
        <dbReference type="ChEBI" id="CHEBI:15378"/>
        <dbReference type="ChEBI" id="CHEBI:16526"/>
        <dbReference type="ChEBI" id="CHEBI:77657"/>
        <dbReference type="ChEBI" id="CHEBI:137981"/>
        <dbReference type="EC" id="4.1.1.21"/>
    </reaction>
</comment>
<dbReference type="GO" id="GO:0005829">
    <property type="term" value="C:cytosol"/>
    <property type="evidence" value="ECO:0007669"/>
    <property type="project" value="TreeGrafter"/>
</dbReference>
<dbReference type="AlphaFoldDB" id="F4Q311"/>
<dbReference type="InterPro" id="IPR003135">
    <property type="entry name" value="ATP-grasp_carboxylate-amine"/>
</dbReference>
<dbReference type="FunFam" id="3.30.1490.20:FF:000015">
    <property type="entry name" value="N5-carboxyaminoimidazole ribonucleotide synthase"/>
    <property type="match status" value="1"/>
</dbReference>
<dbReference type="InterPro" id="IPR018236">
    <property type="entry name" value="SAICAR_synthetase_CS"/>
</dbReference>
<dbReference type="PROSITE" id="PS50975">
    <property type="entry name" value="ATP_GRASP"/>
    <property type="match status" value="1"/>
</dbReference>
<dbReference type="Pfam" id="PF17769">
    <property type="entry name" value="PurK_C"/>
    <property type="match status" value="1"/>
</dbReference>
<dbReference type="NCBIfam" id="TIGR01161">
    <property type="entry name" value="purK"/>
    <property type="match status" value="1"/>
</dbReference>
<dbReference type="InterPro" id="IPR016185">
    <property type="entry name" value="PreATP-grasp_dom_sf"/>
</dbReference>
<feature type="compositionally biased region" description="Low complexity" evidence="14">
    <location>
        <begin position="317"/>
        <end position="333"/>
    </location>
</feature>
<dbReference type="SUPFAM" id="SSF56104">
    <property type="entry name" value="SAICAR synthase-like"/>
    <property type="match status" value="1"/>
</dbReference>
<dbReference type="InterPro" id="IPR040686">
    <property type="entry name" value="PurK_C"/>
</dbReference>
<dbReference type="Pfam" id="PF01259">
    <property type="entry name" value="SAICAR_synt"/>
    <property type="match status" value="1"/>
</dbReference>
<feature type="compositionally biased region" description="Polar residues" evidence="14">
    <location>
        <begin position="598"/>
        <end position="607"/>
    </location>
</feature>
<dbReference type="PANTHER" id="PTHR11609:SF5">
    <property type="entry name" value="PHOSPHORIBOSYLAMINOIMIDAZOLE CARBOXYLASE"/>
    <property type="match status" value="1"/>
</dbReference>
<reference evidence="17" key="1">
    <citation type="journal article" date="2011" name="Genome Res.">
        <title>Phylogeny-wide analysis of social amoeba genomes highlights ancient origins for complex intercellular communication.</title>
        <authorList>
            <person name="Heidel A.J."/>
            <person name="Lawal H.M."/>
            <person name="Felder M."/>
            <person name="Schilde C."/>
            <person name="Helps N.R."/>
            <person name="Tunggal B."/>
            <person name="Rivero F."/>
            <person name="John U."/>
            <person name="Schleicher M."/>
            <person name="Eichinger L."/>
            <person name="Platzer M."/>
            <person name="Noegel A.A."/>
            <person name="Schaap P."/>
            <person name="Gloeckner G."/>
        </authorList>
    </citation>
    <scope>NUCLEOTIDE SEQUENCE [LARGE SCALE GENOMIC DNA]</scope>
    <source>
        <strain evidence="17">SH3</strain>
    </source>
</reference>
<dbReference type="SUPFAM" id="SSF52440">
    <property type="entry name" value="PreATP-grasp domain"/>
    <property type="match status" value="1"/>
</dbReference>
<dbReference type="InterPro" id="IPR028923">
    <property type="entry name" value="SAICAR_synt/ADE2_N"/>
</dbReference>
<dbReference type="GeneID" id="14868762"/>
<dbReference type="InterPro" id="IPR054350">
    <property type="entry name" value="PurT/PurK_preATP-grasp"/>
</dbReference>
<dbReference type="PANTHER" id="PTHR11609">
    <property type="entry name" value="PURINE BIOSYNTHESIS PROTEIN 6/7, PUR6/7"/>
    <property type="match status" value="1"/>
</dbReference>
<dbReference type="CDD" id="cd01416">
    <property type="entry name" value="SAICAR_synt_Ade5"/>
    <property type="match status" value="1"/>
</dbReference>
<dbReference type="Proteomes" id="UP000007797">
    <property type="component" value="Unassembled WGS sequence"/>
</dbReference>
<dbReference type="SUPFAM" id="SSF51246">
    <property type="entry name" value="Rudiment single hybrid motif"/>
    <property type="match status" value="1"/>
</dbReference>
<dbReference type="KEGG" id="dfa:DFA_08571"/>
<dbReference type="SUPFAM" id="SSF52255">
    <property type="entry name" value="N5-CAIR mutase (phosphoribosylaminoimidazole carboxylase, PurE)"/>
    <property type="match status" value="1"/>
</dbReference>
<keyword evidence="6" id="KW-0436">Ligase</keyword>
<evidence type="ECO:0000256" key="14">
    <source>
        <dbReference type="SAM" id="MobiDB-lite"/>
    </source>
</evidence>
<dbReference type="Pfam" id="PF02222">
    <property type="entry name" value="ATP-grasp"/>
    <property type="match status" value="1"/>
</dbReference>
<dbReference type="GO" id="GO:0004638">
    <property type="term" value="F:phosphoribosylaminoimidazole carboxylase activity"/>
    <property type="evidence" value="ECO:0007669"/>
    <property type="project" value="UniProtKB-EC"/>
</dbReference>
<dbReference type="GO" id="GO:0005524">
    <property type="term" value="F:ATP binding"/>
    <property type="evidence" value="ECO:0007669"/>
    <property type="project" value="UniProtKB-UniRule"/>
</dbReference>
<dbReference type="SMART" id="SM01001">
    <property type="entry name" value="AIRC"/>
    <property type="match status" value="1"/>
</dbReference>
<evidence type="ECO:0000256" key="7">
    <source>
        <dbReference type="ARBA" id="ARBA00022741"/>
    </source>
</evidence>
<dbReference type="NCBIfam" id="NF004679">
    <property type="entry name" value="PRK06019.1-5"/>
    <property type="match status" value="1"/>
</dbReference>
<dbReference type="InterPro" id="IPR013815">
    <property type="entry name" value="ATP_grasp_subdomain_1"/>
</dbReference>